<evidence type="ECO:0000313" key="2">
    <source>
        <dbReference type="EMBL" id="GLQ28869.1"/>
    </source>
</evidence>
<dbReference type="Gene3D" id="1.10.10.10">
    <property type="entry name" value="Winged helix-like DNA-binding domain superfamily/Winged helix DNA-binding domain"/>
    <property type="match status" value="1"/>
</dbReference>
<evidence type="ECO:0008006" key="4">
    <source>
        <dbReference type="Google" id="ProtNLM"/>
    </source>
</evidence>
<reference evidence="2" key="2">
    <citation type="submission" date="2023-01" db="EMBL/GenBank/DDBJ databases">
        <title>Draft genome sequence of Sulfitobacter pacificus strain NBRC 109915.</title>
        <authorList>
            <person name="Sun Q."/>
            <person name="Mori K."/>
        </authorList>
    </citation>
    <scope>NUCLEOTIDE SEQUENCE</scope>
    <source>
        <strain evidence="2">NBRC 109915</strain>
    </source>
</reference>
<evidence type="ECO:0000256" key="1">
    <source>
        <dbReference type="SAM" id="MobiDB-lite"/>
    </source>
</evidence>
<protein>
    <recommendedName>
        <fullName evidence="4">Helix-turn-helix domain-containing protein</fullName>
    </recommendedName>
</protein>
<feature type="compositionally biased region" description="Basic residues" evidence="1">
    <location>
        <begin position="147"/>
        <end position="156"/>
    </location>
</feature>
<keyword evidence="3" id="KW-1185">Reference proteome</keyword>
<proteinExistence type="predicted"/>
<dbReference type="InterPro" id="IPR036390">
    <property type="entry name" value="WH_DNA-bd_sf"/>
</dbReference>
<dbReference type="EMBL" id="BSNL01000003">
    <property type="protein sequence ID" value="GLQ28869.1"/>
    <property type="molecule type" value="Genomic_DNA"/>
</dbReference>
<dbReference type="SUPFAM" id="SSF46785">
    <property type="entry name" value="Winged helix' DNA-binding domain"/>
    <property type="match status" value="1"/>
</dbReference>
<dbReference type="RefSeq" id="WP_284375886.1">
    <property type="nucleotide sequence ID" value="NZ_BSNL01000003.1"/>
</dbReference>
<dbReference type="InterPro" id="IPR036388">
    <property type="entry name" value="WH-like_DNA-bd_sf"/>
</dbReference>
<sequence>MAKQKTEQNTKHLRENEKKWTKPLLDAGWTMIPNVIFERQQALGLDAIDINILLHLASYWWKAGDLPHPGKKRIADAIGREPRTIQRRIARMEAGGLIRRIERRVPGVGSKTNLYEFTGLITEATPFAAEKIQERKALEAARDAKASKKGKPKLRVVPKTTD</sequence>
<feature type="region of interest" description="Disordered" evidence="1">
    <location>
        <begin position="140"/>
        <end position="162"/>
    </location>
</feature>
<gene>
    <name evidence="2" type="ORF">GCM10007927_36720</name>
</gene>
<reference evidence="2" key="1">
    <citation type="journal article" date="2014" name="Int. J. Syst. Evol. Microbiol.">
        <title>Complete genome of a new Firmicutes species belonging to the dominant human colonic microbiota ('Ruminococcus bicirculans') reveals two chromosomes and a selective capacity to utilize plant glucans.</title>
        <authorList>
            <consortium name="NISC Comparative Sequencing Program"/>
            <person name="Wegmann U."/>
            <person name="Louis P."/>
            <person name="Goesmann A."/>
            <person name="Henrissat B."/>
            <person name="Duncan S.H."/>
            <person name="Flint H.J."/>
        </authorList>
    </citation>
    <scope>NUCLEOTIDE SEQUENCE</scope>
    <source>
        <strain evidence="2">NBRC 109915</strain>
    </source>
</reference>
<dbReference type="Proteomes" id="UP001161388">
    <property type="component" value="Unassembled WGS sequence"/>
</dbReference>
<dbReference type="Pfam" id="PF13730">
    <property type="entry name" value="HTH_36"/>
    <property type="match status" value="1"/>
</dbReference>
<comment type="caution">
    <text evidence="2">The sequence shown here is derived from an EMBL/GenBank/DDBJ whole genome shotgun (WGS) entry which is preliminary data.</text>
</comment>
<name>A0ABQ5VPJ4_9RHOB</name>
<accession>A0ABQ5VPJ4</accession>
<organism evidence="2 3">
    <name type="scientific">Sulfitobacter pacificus</name>
    <dbReference type="NCBI Taxonomy" id="1499314"/>
    <lineage>
        <taxon>Bacteria</taxon>
        <taxon>Pseudomonadati</taxon>
        <taxon>Pseudomonadota</taxon>
        <taxon>Alphaproteobacteria</taxon>
        <taxon>Rhodobacterales</taxon>
        <taxon>Roseobacteraceae</taxon>
        <taxon>Sulfitobacter</taxon>
    </lineage>
</organism>
<evidence type="ECO:0000313" key="3">
    <source>
        <dbReference type="Proteomes" id="UP001161388"/>
    </source>
</evidence>